<protein>
    <submittedName>
        <fullName evidence="1">Uncharacterized protein</fullName>
    </submittedName>
</protein>
<evidence type="ECO:0000313" key="1">
    <source>
        <dbReference type="EMBL" id="CAI8010940.1"/>
    </source>
</evidence>
<accession>A0AA35RGA4</accession>
<name>A0AA35RGA4_GEOBA</name>
<comment type="caution">
    <text evidence="1">The sequence shown here is derived from an EMBL/GenBank/DDBJ whole genome shotgun (WGS) entry which is preliminary data.</text>
</comment>
<keyword evidence="2" id="KW-1185">Reference proteome</keyword>
<dbReference type="AlphaFoldDB" id="A0AA35RGA4"/>
<evidence type="ECO:0000313" key="2">
    <source>
        <dbReference type="Proteomes" id="UP001174909"/>
    </source>
</evidence>
<organism evidence="1 2">
    <name type="scientific">Geodia barretti</name>
    <name type="common">Barrett's horny sponge</name>
    <dbReference type="NCBI Taxonomy" id="519541"/>
    <lineage>
        <taxon>Eukaryota</taxon>
        <taxon>Metazoa</taxon>
        <taxon>Porifera</taxon>
        <taxon>Demospongiae</taxon>
        <taxon>Heteroscleromorpha</taxon>
        <taxon>Tetractinellida</taxon>
        <taxon>Astrophorina</taxon>
        <taxon>Geodiidae</taxon>
        <taxon>Geodia</taxon>
    </lineage>
</organism>
<proteinExistence type="predicted"/>
<dbReference type="Proteomes" id="UP001174909">
    <property type="component" value="Unassembled WGS sequence"/>
</dbReference>
<reference evidence="1" key="1">
    <citation type="submission" date="2023-03" db="EMBL/GenBank/DDBJ databases">
        <authorList>
            <person name="Steffen K."/>
            <person name="Cardenas P."/>
        </authorList>
    </citation>
    <scope>NUCLEOTIDE SEQUENCE</scope>
</reference>
<sequence length="62" mass="6996">MSQGVLWVNIPKSCQTLCNCFYCKDVSPANRRHILTRAAGYFCDKIAKSQEVTMIASLTQRV</sequence>
<gene>
    <name evidence="1" type="ORF">GBAR_LOCUS7132</name>
</gene>
<dbReference type="EMBL" id="CASHTH010001072">
    <property type="protein sequence ID" value="CAI8010940.1"/>
    <property type="molecule type" value="Genomic_DNA"/>
</dbReference>